<dbReference type="InterPro" id="IPR015500">
    <property type="entry name" value="Peptidase_S8_subtilisin-rel"/>
</dbReference>
<dbReference type="PANTHER" id="PTHR42754">
    <property type="entry name" value="ENDOGLUCANASE"/>
    <property type="match status" value="1"/>
</dbReference>
<evidence type="ECO:0000256" key="4">
    <source>
        <dbReference type="PROSITE-ProRule" id="PRU01240"/>
    </source>
</evidence>
<dbReference type="Gene3D" id="2.60.40.10">
    <property type="entry name" value="Immunoglobulins"/>
    <property type="match status" value="1"/>
</dbReference>
<evidence type="ECO:0000313" key="10">
    <source>
        <dbReference type="EMBL" id="QHT66359.1"/>
    </source>
</evidence>
<evidence type="ECO:0000256" key="3">
    <source>
        <dbReference type="ARBA" id="ARBA00022825"/>
    </source>
</evidence>
<keyword evidence="3 4" id="KW-0720">Serine protease</keyword>
<evidence type="ECO:0000313" key="11">
    <source>
        <dbReference type="Proteomes" id="UP000480178"/>
    </source>
</evidence>
<dbReference type="Gene3D" id="3.40.50.200">
    <property type="entry name" value="Peptidase S8/S53 domain"/>
    <property type="match status" value="1"/>
</dbReference>
<dbReference type="InterPro" id="IPR036852">
    <property type="entry name" value="Peptidase_S8/S53_dom_sf"/>
</dbReference>
<dbReference type="RefSeq" id="WP_162442418.1">
    <property type="nucleotide sequence ID" value="NZ_CP048222.1"/>
</dbReference>
<feature type="domain" description="IPT/TIG" evidence="7">
    <location>
        <begin position="538"/>
        <end position="605"/>
    </location>
</feature>
<dbReference type="Pfam" id="PF20009">
    <property type="entry name" value="GEVED"/>
    <property type="match status" value="2"/>
</dbReference>
<dbReference type="CDD" id="cd00603">
    <property type="entry name" value="IPT_PCSR"/>
    <property type="match status" value="1"/>
</dbReference>
<keyword evidence="5" id="KW-0732">Signal</keyword>
<keyword evidence="1 4" id="KW-0645">Protease</keyword>
<dbReference type="PROSITE" id="PS51892">
    <property type="entry name" value="SUBTILASE"/>
    <property type="match status" value="1"/>
</dbReference>
<dbReference type="InterPro" id="IPR026444">
    <property type="entry name" value="Secre_tail"/>
</dbReference>
<dbReference type="PROSITE" id="PS51257">
    <property type="entry name" value="PROKAR_LIPOPROTEIN"/>
    <property type="match status" value="1"/>
</dbReference>
<proteinExistence type="inferred from homology"/>
<feature type="domain" description="Secretion system C-terminal sorting" evidence="8">
    <location>
        <begin position="1368"/>
        <end position="1443"/>
    </location>
</feature>
<evidence type="ECO:0000256" key="5">
    <source>
        <dbReference type="SAM" id="SignalP"/>
    </source>
</evidence>
<sequence length="1446" mass="153364">MKIRIFTIHLCCLLWLACLTALTQSQPSNTIEEYYYYAQGKKTALTPIRDEIFVTYTTKVNLAKGNNSTFILKNKVGKPAKNDVFAPVNAIRYKIGPSMVKSAQRLTDIAGQFKSDPDVITAYPAFKIGGEKVYVGNKVTYMLKSGAQAMQASNFLKSHQAAIVEEINLGDKILYVVAVSKGKSTFGVANSLFESGLVEYAEPEFTFSGKNDVIPNDPVYSSQWFLNQSNDADIDAPEAWNISTGSANVVVAVIDGHGYDLTHPDLTGKLVNPYDAANDDNVPDPENADANHGTPCVGLIAATTNNTTGVASVGFNIPALPICIGFNAVGNSFETNATIIARAAARVINTPNVVAVSNSYSLGPASFAATVEASYTSMRLNSRGGLGAVILASTGNDNLSNPTPYPASYVNVVGVGASTDTDTRASFSNYGEVTDVVAPGVNTHTLDRTGAPGYALGSYNGFNGTSAACPVAAGVVGLIASVNPNANWAFLMADLQYSCDKTGGYTYSPGYSYGLWNNEMGYGRVNAFKGMQRAMGPPAIASFTPAGGSSGTTITITGIKFWGTTSVTFNNMNVSFTVVNGTTITATIPAGATSGPIRITNFAGSAVSTIPFLASAYCIPANYSRCTTSQDYINNFSLHTLVNNGTGCNGQANNYIFYPATANTTTLLSKGQTYAISMQSGPALHQGFGVWIDFNEDKDFDDTGEFVYKSPIAGTGVFAGAITIPANISSGMKRLRVRAKYDEVFTADQWCTAQRYGETEDYSIAIGYCVPTAACSSGDYINNFSFNTLVNNNSACNGLTNGYTQFAAAGTLTNTVTKGKSYPLKVQSGRNSQGFGVWIDYNNDQDFNDSGELVYASPSAGTGLYTANITIPAIVSTGQRRMRVRSKFNALFTSTQACAYYQYGETEDYTITINNPVVASSQWNKRFGGSGTDNFSVVIKTSDGGYLLGGHSTSAVSGDRSQGSQGAQDFWIVKTDASGNKQWDKRFGGSSGDYLNAAIRTSDGGYMLGGNSLSGISGDKTQGSQGGQDFWVVKISSTGTKQWDKRYGGSGNDDLRTLHQLSTGEYLLAGYSQSGISGDKSQSSQGATDYWVVKINATGGKIWDKRFGGSGDDWLEASVVNSDGSILLAGRSASGLSGDKSQNSQGGRDFWVVKINSGGGKVWDKRFGGTGNEDASGMVATSDGGFLLGGLSTSGISGDKRESSQGGSDFWVIKINSTGGKVWDKRFGGSLTDELRSIITTTDGGFLLGGKSDSGVSGDKTQASQGGQDYWTIKINSSGIKQWEKRFGGSAAEELRTVLQTSDGGYLLAGRSDSGVSGDKTQASQGGTDYWLVKVSSSGGAGLIASARTGVEQMEEYTRKELNLEASPNPFSDKLTIDFSLSHTQQVQLKVYNSQGLEVSTLFEGVAEKDKAYQFEWKATDQMPGLYIIRLGALNEVSYKKVILSK</sequence>
<dbReference type="GO" id="GO:0004252">
    <property type="term" value="F:serine-type endopeptidase activity"/>
    <property type="evidence" value="ECO:0007669"/>
    <property type="project" value="UniProtKB-UniRule"/>
</dbReference>
<feature type="active site" description="Charge relay system" evidence="4">
    <location>
        <position position="292"/>
    </location>
</feature>
<dbReference type="InterPro" id="IPR014756">
    <property type="entry name" value="Ig_E-set"/>
</dbReference>
<accession>A0A6C0GEC5</accession>
<evidence type="ECO:0000256" key="2">
    <source>
        <dbReference type="ARBA" id="ARBA00022801"/>
    </source>
</evidence>
<dbReference type="InterPro" id="IPR045474">
    <property type="entry name" value="GEVED"/>
</dbReference>
<dbReference type="SUPFAM" id="SSF52743">
    <property type="entry name" value="Subtilisin-like"/>
    <property type="match status" value="1"/>
</dbReference>
<dbReference type="EMBL" id="CP048222">
    <property type="protein sequence ID" value="QHT66359.1"/>
    <property type="molecule type" value="Genomic_DNA"/>
</dbReference>
<dbReference type="InterPro" id="IPR013783">
    <property type="entry name" value="Ig-like_fold"/>
</dbReference>
<feature type="domain" description="Peptidase S8/S53" evidence="6">
    <location>
        <begin position="247"/>
        <end position="495"/>
    </location>
</feature>
<dbReference type="InterPro" id="IPR023828">
    <property type="entry name" value="Peptidase_S8_Ser-AS"/>
</dbReference>
<evidence type="ECO:0000256" key="1">
    <source>
        <dbReference type="ARBA" id="ARBA00022670"/>
    </source>
</evidence>
<feature type="domain" description="GEVED" evidence="9">
    <location>
        <begin position="688"/>
        <end position="764"/>
    </location>
</feature>
<evidence type="ECO:0000259" key="6">
    <source>
        <dbReference type="Pfam" id="PF00082"/>
    </source>
</evidence>
<dbReference type="GO" id="GO:0006508">
    <property type="term" value="P:proteolysis"/>
    <property type="evidence" value="ECO:0007669"/>
    <property type="project" value="UniProtKB-KW"/>
</dbReference>
<dbReference type="Pfam" id="PF18962">
    <property type="entry name" value="Por_Secre_tail"/>
    <property type="match status" value="1"/>
</dbReference>
<gene>
    <name evidence="10" type="ORF">GXP67_06650</name>
</gene>
<organism evidence="10 11">
    <name type="scientific">Rhodocytophaga rosea</name>
    <dbReference type="NCBI Taxonomy" id="2704465"/>
    <lineage>
        <taxon>Bacteria</taxon>
        <taxon>Pseudomonadati</taxon>
        <taxon>Bacteroidota</taxon>
        <taxon>Cytophagia</taxon>
        <taxon>Cytophagales</taxon>
        <taxon>Rhodocytophagaceae</taxon>
        <taxon>Rhodocytophaga</taxon>
    </lineage>
</organism>
<dbReference type="NCBIfam" id="TIGR04183">
    <property type="entry name" value="Por_Secre_tail"/>
    <property type="match status" value="1"/>
</dbReference>
<dbReference type="PROSITE" id="PS00138">
    <property type="entry name" value="SUBTILASE_SER"/>
    <property type="match status" value="1"/>
</dbReference>
<feature type="chain" id="PRO_5025528799" evidence="5">
    <location>
        <begin position="24"/>
        <end position="1446"/>
    </location>
</feature>
<dbReference type="InterPro" id="IPR002909">
    <property type="entry name" value="IPT_dom"/>
</dbReference>
<dbReference type="KEGG" id="rhoz:GXP67_06650"/>
<dbReference type="SUPFAM" id="SSF81296">
    <property type="entry name" value="E set domains"/>
    <property type="match status" value="1"/>
</dbReference>
<feature type="signal peptide" evidence="5">
    <location>
        <begin position="1"/>
        <end position="23"/>
    </location>
</feature>
<evidence type="ECO:0000259" key="8">
    <source>
        <dbReference type="Pfam" id="PF18962"/>
    </source>
</evidence>
<keyword evidence="2 4" id="KW-0378">Hydrolase</keyword>
<dbReference type="Pfam" id="PF01833">
    <property type="entry name" value="TIG"/>
    <property type="match status" value="1"/>
</dbReference>
<dbReference type="PRINTS" id="PR00723">
    <property type="entry name" value="SUBTILISIN"/>
</dbReference>
<dbReference type="Proteomes" id="UP000480178">
    <property type="component" value="Chromosome"/>
</dbReference>
<evidence type="ECO:0000259" key="7">
    <source>
        <dbReference type="Pfam" id="PF01833"/>
    </source>
</evidence>
<feature type="active site" description="Charge relay system" evidence="4">
    <location>
        <position position="466"/>
    </location>
</feature>
<feature type="domain" description="GEVED" evidence="9">
    <location>
        <begin position="835"/>
        <end position="912"/>
    </location>
</feature>
<protein>
    <submittedName>
        <fullName evidence="10">S8 family serine peptidase</fullName>
    </submittedName>
</protein>
<name>A0A6C0GEC5_9BACT</name>
<comment type="similarity">
    <text evidence="4">Belongs to the peptidase S8 family.</text>
</comment>
<dbReference type="InterPro" id="IPR000209">
    <property type="entry name" value="Peptidase_S8/S53_dom"/>
</dbReference>
<dbReference type="PANTHER" id="PTHR42754:SF1">
    <property type="entry name" value="LIPOPROTEIN"/>
    <property type="match status" value="1"/>
</dbReference>
<evidence type="ECO:0000259" key="9">
    <source>
        <dbReference type="Pfam" id="PF20009"/>
    </source>
</evidence>
<feature type="active site" description="Charge relay system" evidence="4">
    <location>
        <position position="255"/>
    </location>
</feature>
<dbReference type="Pfam" id="PF00082">
    <property type="entry name" value="Peptidase_S8"/>
    <property type="match status" value="1"/>
</dbReference>
<keyword evidence="11" id="KW-1185">Reference proteome</keyword>
<reference evidence="10 11" key="1">
    <citation type="submission" date="2020-01" db="EMBL/GenBank/DDBJ databases">
        <authorList>
            <person name="Kim M.K."/>
        </authorList>
    </citation>
    <scope>NUCLEOTIDE SEQUENCE [LARGE SCALE GENOMIC DNA]</scope>
    <source>
        <strain evidence="10 11">172606-1</strain>
    </source>
</reference>